<evidence type="ECO:0000313" key="2">
    <source>
        <dbReference type="EMBL" id="MFG6443010.1"/>
    </source>
</evidence>
<dbReference type="EMBL" id="JBIGHW010000014">
    <property type="protein sequence ID" value="MFG6443010.1"/>
    <property type="molecule type" value="Genomic_DNA"/>
</dbReference>
<keyword evidence="1" id="KW-0732">Signal</keyword>
<sequence length="196" mass="21094">MVTRGVFRSNFLIVMLAGGAYTQALAQSSTGTPATPSTESSTAAAYQRLKANLYEAKKALFKAEEVVSPKANSLRQEMQILFKEFDCQLPAAVQERIKATNPSGYIPPDLDSKLFPPHVEQLKYTAINGQSAAAALASVQFAPTAPAMLPTSVRLKSSSIYAKLNPFGLIDKSSDAVIYTMDCSGYLTSTFNLGLR</sequence>
<name>A0ABW7FNU6_9BURK</name>
<protein>
    <submittedName>
        <fullName evidence="2">Uncharacterized protein</fullName>
    </submittedName>
</protein>
<evidence type="ECO:0000313" key="3">
    <source>
        <dbReference type="Proteomes" id="UP001606301"/>
    </source>
</evidence>
<gene>
    <name evidence="2" type="ORF">ACG0Z3_20160</name>
</gene>
<proteinExistence type="predicted"/>
<reference evidence="2 3" key="1">
    <citation type="submission" date="2024-08" db="EMBL/GenBank/DDBJ databases">
        <authorList>
            <person name="Lu H."/>
        </authorList>
    </citation>
    <scope>NUCLEOTIDE SEQUENCE [LARGE SCALE GENOMIC DNA]</scope>
    <source>
        <strain evidence="2 3">LKC17W</strain>
    </source>
</reference>
<evidence type="ECO:0000256" key="1">
    <source>
        <dbReference type="SAM" id="SignalP"/>
    </source>
</evidence>
<accession>A0ABW7FNU6</accession>
<dbReference type="RefSeq" id="WP_394400956.1">
    <property type="nucleotide sequence ID" value="NZ_JBIGHW010000014.1"/>
</dbReference>
<keyword evidence="3" id="KW-1185">Reference proteome</keyword>
<feature type="chain" id="PRO_5047463808" evidence="1">
    <location>
        <begin position="27"/>
        <end position="196"/>
    </location>
</feature>
<organism evidence="2 3">
    <name type="scientific">Pelomonas margarita</name>
    <dbReference type="NCBI Taxonomy" id="3299031"/>
    <lineage>
        <taxon>Bacteria</taxon>
        <taxon>Pseudomonadati</taxon>
        <taxon>Pseudomonadota</taxon>
        <taxon>Betaproteobacteria</taxon>
        <taxon>Burkholderiales</taxon>
        <taxon>Sphaerotilaceae</taxon>
        <taxon>Roseateles</taxon>
    </lineage>
</organism>
<dbReference type="Proteomes" id="UP001606301">
    <property type="component" value="Unassembled WGS sequence"/>
</dbReference>
<feature type="signal peptide" evidence="1">
    <location>
        <begin position="1"/>
        <end position="26"/>
    </location>
</feature>
<comment type="caution">
    <text evidence="2">The sequence shown here is derived from an EMBL/GenBank/DDBJ whole genome shotgun (WGS) entry which is preliminary data.</text>
</comment>